<accession>D8LNM0</accession>
<gene>
    <name evidence="5" type="primary">Protein</name>
    <name evidence="5" type="ORF">Esi_0005_0016</name>
</gene>
<dbReference type="InParanoid" id="D8LNM0"/>
<evidence type="ECO:0000313" key="5">
    <source>
        <dbReference type="EMBL" id="CBN78230.1"/>
    </source>
</evidence>
<keyword evidence="4" id="KW-0496">Mitochondrion</keyword>
<sequence length="227" mass="25510">MAVRRAACYGKTLLWSRAAARPHSVVPAAAKTMAAATGARAARVSQARRELSFSFPGPRKLEDITNLPLLAKEEKESIADIWTAYHDEREDSLGTVIPGDSLDGLQAKAKKCPMFVLPVWRDGGHFMMLSQYQDKCFLLTYLEDYKVNPGGAQPYATISMYNDLVDSKGLGLIRADITPNLTKKEVDRLVRLLIRFYSPHAHHHVEAFNLRPQEFDLDKLLQETPRD</sequence>
<dbReference type="PANTHER" id="PTHR13126">
    <property type="entry name" value="CHAPERONE ATP11"/>
    <property type="match status" value="1"/>
</dbReference>
<dbReference type="Pfam" id="PF06644">
    <property type="entry name" value="ATP11"/>
    <property type="match status" value="1"/>
</dbReference>
<comment type="subcellular location">
    <subcellularLocation>
        <location evidence="1">Mitochondrion</location>
    </subcellularLocation>
</comment>
<dbReference type="OrthoDB" id="16535at2759"/>
<evidence type="ECO:0000313" key="6">
    <source>
        <dbReference type="Proteomes" id="UP000002630"/>
    </source>
</evidence>
<dbReference type="EMBL" id="FN649760">
    <property type="protein sequence ID" value="CBN78230.1"/>
    <property type="molecule type" value="Genomic_DNA"/>
</dbReference>
<evidence type="ECO:0000256" key="2">
    <source>
        <dbReference type="ARBA" id="ARBA00009116"/>
    </source>
</evidence>
<evidence type="ECO:0000256" key="3">
    <source>
        <dbReference type="ARBA" id="ARBA00022946"/>
    </source>
</evidence>
<dbReference type="AlphaFoldDB" id="D8LNM0"/>
<reference evidence="5 6" key="1">
    <citation type="journal article" date="2010" name="Nature">
        <title>The Ectocarpus genome and the independent evolution of multicellularity in brown algae.</title>
        <authorList>
            <person name="Cock J.M."/>
            <person name="Sterck L."/>
            <person name="Rouze P."/>
            <person name="Scornet D."/>
            <person name="Allen A.E."/>
            <person name="Amoutzias G."/>
            <person name="Anthouard V."/>
            <person name="Artiguenave F."/>
            <person name="Aury J.M."/>
            <person name="Badger J.H."/>
            <person name="Beszteri B."/>
            <person name="Billiau K."/>
            <person name="Bonnet E."/>
            <person name="Bothwell J.H."/>
            <person name="Bowler C."/>
            <person name="Boyen C."/>
            <person name="Brownlee C."/>
            <person name="Carrano C.J."/>
            <person name="Charrier B."/>
            <person name="Cho G.Y."/>
            <person name="Coelho S.M."/>
            <person name="Collen J."/>
            <person name="Corre E."/>
            <person name="Da Silva C."/>
            <person name="Delage L."/>
            <person name="Delaroque N."/>
            <person name="Dittami S.M."/>
            <person name="Doulbeau S."/>
            <person name="Elias M."/>
            <person name="Farnham G."/>
            <person name="Gachon C.M."/>
            <person name="Gschloessl B."/>
            <person name="Heesch S."/>
            <person name="Jabbari K."/>
            <person name="Jubin C."/>
            <person name="Kawai H."/>
            <person name="Kimura K."/>
            <person name="Kloareg B."/>
            <person name="Kupper F.C."/>
            <person name="Lang D."/>
            <person name="Le Bail A."/>
            <person name="Leblanc C."/>
            <person name="Lerouge P."/>
            <person name="Lohr M."/>
            <person name="Lopez P.J."/>
            <person name="Martens C."/>
            <person name="Maumus F."/>
            <person name="Michel G."/>
            <person name="Miranda-Saavedra D."/>
            <person name="Morales J."/>
            <person name="Moreau H."/>
            <person name="Motomura T."/>
            <person name="Nagasato C."/>
            <person name="Napoli C.A."/>
            <person name="Nelson D.R."/>
            <person name="Nyvall-Collen P."/>
            <person name="Peters A.F."/>
            <person name="Pommier C."/>
            <person name="Potin P."/>
            <person name="Poulain J."/>
            <person name="Quesneville H."/>
            <person name="Read B."/>
            <person name="Rensing S.A."/>
            <person name="Ritter A."/>
            <person name="Rousvoal S."/>
            <person name="Samanta M."/>
            <person name="Samson G."/>
            <person name="Schroeder D.C."/>
            <person name="Segurens B."/>
            <person name="Strittmatter M."/>
            <person name="Tonon T."/>
            <person name="Tregear J.W."/>
            <person name="Valentin K."/>
            <person name="von Dassow P."/>
            <person name="Yamagishi T."/>
            <person name="Van de Peer Y."/>
            <person name="Wincker P."/>
        </authorList>
    </citation>
    <scope>NUCLEOTIDE SEQUENCE [LARGE SCALE GENOMIC DNA]</scope>
    <source>
        <strain evidence="6">Ec32 / CCAP1310/4</strain>
    </source>
</reference>
<name>D8LNM0_ECTSI</name>
<dbReference type="STRING" id="2880.D8LNM0"/>
<keyword evidence="3" id="KW-0809">Transit peptide</keyword>
<protein>
    <submittedName>
        <fullName evidence="5">Protein atp11, mitochondrial</fullName>
    </submittedName>
</protein>
<dbReference type="GO" id="GO:0005739">
    <property type="term" value="C:mitochondrion"/>
    <property type="evidence" value="ECO:0007669"/>
    <property type="project" value="UniProtKB-SubCell"/>
</dbReference>
<organism evidence="5 6">
    <name type="scientific">Ectocarpus siliculosus</name>
    <name type="common">Brown alga</name>
    <name type="synonym">Conferva siliculosa</name>
    <dbReference type="NCBI Taxonomy" id="2880"/>
    <lineage>
        <taxon>Eukaryota</taxon>
        <taxon>Sar</taxon>
        <taxon>Stramenopiles</taxon>
        <taxon>Ochrophyta</taxon>
        <taxon>PX clade</taxon>
        <taxon>Phaeophyceae</taxon>
        <taxon>Ectocarpales</taxon>
        <taxon>Ectocarpaceae</taxon>
        <taxon>Ectocarpus</taxon>
    </lineage>
</organism>
<evidence type="ECO:0000256" key="4">
    <source>
        <dbReference type="ARBA" id="ARBA00023128"/>
    </source>
</evidence>
<dbReference type="PANTHER" id="PTHR13126:SF0">
    <property type="entry name" value="ATP SYNTHASE MITOCHONDRIAL F1 COMPLEX ASSEMBLY FACTOR 1"/>
    <property type="match status" value="1"/>
</dbReference>
<dbReference type="GO" id="GO:0033615">
    <property type="term" value="P:mitochondrial proton-transporting ATP synthase complex assembly"/>
    <property type="evidence" value="ECO:0007669"/>
    <property type="project" value="TreeGrafter"/>
</dbReference>
<evidence type="ECO:0000256" key="1">
    <source>
        <dbReference type="ARBA" id="ARBA00004173"/>
    </source>
</evidence>
<dbReference type="Proteomes" id="UP000002630">
    <property type="component" value="Unassembled WGS sequence"/>
</dbReference>
<comment type="similarity">
    <text evidence="2">Belongs to the ATP11 family.</text>
</comment>
<keyword evidence="6" id="KW-1185">Reference proteome</keyword>
<dbReference type="InterPro" id="IPR010591">
    <property type="entry name" value="ATP11"/>
</dbReference>
<proteinExistence type="inferred from homology"/>